<evidence type="ECO:0000256" key="2">
    <source>
        <dbReference type="ARBA" id="ARBA00023002"/>
    </source>
</evidence>
<dbReference type="FunFam" id="3.40.50.720:FF:000173">
    <property type="entry name" value="3-oxoacyl-[acyl-carrier protein] reductase"/>
    <property type="match status" value="1"/>
</dbReference>
<dbReference type="InterPro" id="IPR020904">
    <property type="entry name" value="Sc_DH/Rdtase_CS"/>
</dbReference>
<dbReference type="GO" id="GO:0032787">
    <property type="term" value="P:monocarboxylic acid metabolic process"/>
    <property type="evidence" value="ECO:0007669"/>
    <property type="project" value="UniProtKB-ARBA"/>
</dbReference>
<evidence type="ECO:0000256" key="7">
    <source>
        <dbReference type="ARBA" id="ARBA00073443"/>
    </source>
</evidence>
<evidence type="ECO:0000256" key="8">
    <source>
        <dbReference type="RuleBase" id="RU000363"/>
    </source>
</evidence>
<comment type="pathway">
    <text evidence="5">Aromatic compound metabolism; p-cumate degradation; acetaldehyde and pyruvate from p-cumate: step 2/7.</text>
</comment>
<evidence type="ECO:0000256" key="4">
    <source>
        <dbReference type="ARBA" id="ARBA00050226"/>
    </source>
</evidence>
<dbReference type="EMBL" id="CABVHW010000001">
    <property type="protein sequence ID" value="VVN70964.1"/>
    <property type="molecule type" value="Genomic_DNA"/>
</dbReference>
<gene>
    <name evidence="9" type="primary">LRA5</name>
    <name evidence="9" type="ORF">PS710_00423</name>
</gene>
<evidence type="ECO:0000256" key="1">
    <source>
        <dbReference type="ARBA" id="ARBA00006484"/>
    </source>
</evidence>
<evidence type="ECO:0000256" key="6">
    <source>
        <dbReference type="ARBA" id="ARBA00066455"/>
    </source>
</evidence>
<dbReference type="RefSeq" id="WP_150762961.1">
    <property type="nucleotide sequence ID" value="NZ_CABVHW010000001.1"/>
</dbReference>
<dbReference type="Gene3D" id="3.40.50.720">
    <property type="entry name" value="NAD(P)-binding Rossmann-like Domain"/>
    <property type="match status" value="1"/>
</dbReference>
<comment type="catalytic activity">
    <reaction evidence="4">
        <text>(2R,3S)-2,3-dihydroxy-2,3-dihydro-p-cumate + NAD(+) = 2,3-dihydroxy-p-cumate + NADH + H(+)</text>
        <dbReference type="Rhea" id="RHEA:23772"/>
        <dbReference type="ChEBI" id="CHEBI:15378"/>
        <dbReference type="ChEBI" id="CHEBI:36647"/>
        <dbReference type="ChEBI" id="CHEBI:57540"/>
        <dbReference type="ChEBI" id="CHEBI:57945"/>
        <dbReference type="ChEBI" id="CHEBI:58420"/>
        <dbReference type="EC" id="1.3.1.58"/>
    </reaction>
</comment>
<evidence type="ECO:0000256" key="5">
    <source>
        <dbReference type="ARBA" id="ARBA00060518"/>
    </source>
</evidence>
<evidence type="ECO:0000313" key="10">
    <source>
        <dbReference type="Proteomes" id="UP000381093"/>
    </source>
</evidence>
<dbReference type="InterPro" id="IPR036291">
    <property type="entry name" value="NAD(P)-bd_dom_sf"/>
</dbReference>
<reference evidence="9 10" key="1">
    <citation type="submission" date="2019-09" db="EMBL/GenBank/DDBJ databases">
        <authorList>
            <person name="Chandra G."/>
            <person name="Truman W A."/>
        </authorList>
    </citation>
    <scope>NUCLEOTIDE SEQUENCE [LARGE SCALE GENOMIC DNA]</scope>
    <source>
        <strain evidence="9">PS710</strain>
    </source>
</reference>
<dbReference type="AlphaFoldDB" id="A0A5E7A254"/>
<dbReference type="PRINTS" id="PR00081">
    <property type="entry name" value="GDHRDH"/>
</dbReference>
<dbReference type="Proteomes" id="UP000381093">
    <property type="component" value="Unassembled WGS sequence"/>
</dbReference>
<dbReference type="PANTHER" id="PTHR42879">
    <property type="entry name" value="3-OXOACYL-(ACYL-CARRIER-PROTEIN) REDUCTASE"/>
    <property type="match status" value="1"/>
</dbReference>
<dbReference type="SUPFAM" id="SSF51735">
    <property type="entry name" value="NAD(P)-binding Rossmann-fold domains"/>
    <property type="match status" value="1"/>
</dbReference>
<keyword evidence="2 9" id="KW-0560">Oxidoreductase</keyword>
<dbReference type="InterPro" id="IPR002347">
    <property type="entry name" value="SDR_fam"/>
</dbReference>
<dbReference type="Pfam" id="PF00106">
    <property type="entry name" value="adh_short"/>
    <property type="match status" value="1"/>
</dbReference>
<name>A0A5E7A254_PSEFL</name>
<dbReference type="PRINTS" id="PR00080">
    <property type="entry name" value="SDRFAMILY"/>
</dbReference>
<dbReference type="GO" id="GO:0018511">
    <property type="term" value="F:2,3-dihydroxy-2,3-dihydro-p-cumate dehydrogenase activity"/>
    <property type="evidence" value="ECO:0007669"/>
    <property type="project" value="UniProtKB-EC"/>
</dbReference>
<sequence length="246" mass="26390">MTQYLEGQTAIVTGGMRGIGLGIARRLQRAGARIVIWDLQVDGWDAVTNGFTPAMLQAVNVASLESVGKAFEQVIEQLGQVDILVNNAGINGPVVASWEYPPEAWDQVIAIDLTGVFYCCRTVIPHMRARRYGRIVNVASMAGKDGVQYISAYSAAKAGVIAFTKAAAKELAQDGVLLNCVAPAMVETGLMAEMTPEHIEASKAKIPMGRFLQIDEIANMVTWIAGPECSFTTGFVFDLSGGRATY</sequence>
<evidence type="ECO:0000256" key="3">
    <source>
        <dbReference type="ARBA" id="ARBA00042907"/>
    </source>
</evidence>
<dbReference type="PROSITE" id="PS00061">
    <property type="entry name" value="ADH_SHORT"/>
    <property type="match status" value="1"/>
</dbReference>
<comment type="similarity">
    <text evidence="1 8">Belongs to the short-chain dehydrogenases/reductases (SDR) family.</text>
</comment>
<dbReference type="PANTHER" id="PTHR42879:SF2">
    <property type="entry name" value="3-OXOACYL-[ACYL-CARRIER-PROTEIN] REDUCTASE FABG"/>
    <property type="match status" value="1"/>
</dbReference>
<proteinExistence type="inferred from homology"/>
<dbReference type="EC" id="1.3.1.58" evidence="6"/>
<dbReference type="InterPro" id="IPR050259">
    <property type="entry name" value="SDR"/>
</dbReference>
<accession>A0A5E7A254</accession>
<protein>
    <recommendedName>
        <fullName evidence="7">2,3-dihydroxy-2,3-dihydro-p-cumate dehydrogenase</fullName>
        <ecNumber evidence="6">1.3.1.58</ecNumber>
    </recommendedName>
    <alternativeName>
        <fullName evidence="3">Biphenyl-2,3-dihydro-2,3-diol dehydrogenase</fullName>
    </alternativeName>
</protein>
<organism evidence="9 10">
    <name type="scientific">Pseudomonas fluorescens</name>
    <dbReference type="NCBI Taxonomy" id="294"/>
    <lineage>
        <taxon>Bacteria</taxon>
        <taxon>Pseudomonadati</taxon>
        <taxon>Pseudomonadota</taxon>
        <taxon>Gammaproteobacteria</taxon>
        <taxon>Pseudomonadales</taxon>
        <taxon>Pseudomonadaceae</taxon>
        <taxon>Pseudomonas</taxon>
    </lineage>
</organism>
<evidence type="ECO:0000313" key="9">
    <source>
        <dbReference type="EMBL" id="VVN70964.1"/>
    </source>
</evidence>